<dbReference type="AlphaFoldDB" id="A0A9P8THW3"/>
<evidence type="ECO:0000313" key="2">
    <source>
        <dbReference type="Proteomes" id="UP000774326"/>
    </source>
</evidence>
<reference evidence="1" key="2">
    <citation type="submission" date="2021-01" db="EMBL/GenBank/DDBJ databases">
        <authorList>
            <person name="Schikora-Tamarit M.A."/>
        </authorList>
    </citation>
    <scope>NUCLEOTIDE SEQUENCE</scope>
    <source>
        <strain evidence="1">CBS2887</strain>
    </source>
</reference>
<accession>A0A9P8THW3</accession>
<comment type="caution">
    <text evidence="1">The sequence shown here is derived from an EMBL/GenBank/DDBJ whole genome shotgun (WGS) entry which is preliminary data.</text>
</comment>
<reference evidence="1" key="1">
    <citation type="journal article" date="2021" name="Open Biol.">
        <title>Shared evolutionary footprints suggest mitochondrial oxidative damage underlies multiple complex I losses in fungi.</title>
        <authorList>
            <person name="Schikora-Tamarit M.A."/>
            <person name="Marcet-Houben M."/>
            <person name="Nosek J."/>
            <person name="Gabaldon T."/>
        </authorList>
    </citation>
    <scope>NUCLEOTIDE SEQUENCE</scope>
    <source>
        <strain evidence="1">CBS2887</strain>
    </source>
</reference>
<dbReference type="Proteomes" id="UP000774326">
    <property type="component" value="Unassembled WGS sequence"/>
</dbReference>
<proteinExistence type="predicted"/>
<protein>
    <submittedName>
        <fullName evidence="1">Uncharacterized protein</fullName>
    </submittedName>
</protein>
<sequence length="211" mass="23573">MTQLSIESSAYFTLKDGTLVILFATDFTPLLPTNSQALIQNLITSIQVKVAQIVSQHSDEQISFGLKQAILIPYPVLNGLDSYIQLSSSIFEVLSLDEKYPCDMVILPNIKNGVKEPSEAESIELVRNLLQNCISSGNTGFVSLLQKQKMVNKGLDNSQFDTEQEKDNLIPLLLKLLGLYGDFDEDVVFEIAQEYRSLKQVATCLQQEIEH</sequence>
<keyword evidence="2" id="KW-1185">Reference proteome</keyword>
<dbReference type="EMBL" id="JAEUBG010004995">
    <property type="protein sequence ID" value="KAH3679235.1"/>
    <property type="molecule type" value="Genomic_DNA"/>
</dbReference>
<evidence type="ECO:0000313" key="1">
    <source>
        <dbReference type="EMBL" id="KAH3679235.1"/>
    </source>
</evidence>
<gene>
    <name evidence="1" type="ORF">WICPIJ_008669</name>
</gene>
<name>A0A9P8THW3_WICPI</name>
<organism evidence="1 2">
    <name type="scientific">Wickerhamomyces pijperi</name>
    <name type="common">Yeast</name>
    <name type="synonym">Pichia pijperi</name>
    <dbReference type="NCBI Taxonomy" id="599730"/>
    <lineage>
        <taxon>Eukaryota</taxon>
        <taxon>Fungi</taxon>
        <taxon>Dikarya</taxon>
        <taxon>Ascomycota</taxon>
        <taxon>Saccharomycotina</taxon>
        <taxon>Saccharomycetes</taxon>
        <taxon>Phaffomycetales</taxon>
        <taxon>Wickerhamomycetaceae</taxon>
        <taxon>Wickerhamomyces</taxon>
    </lineage>
</organism>